<dbReference type="OrthoDB" id="10056540at2759"/>
<organism evidence="8 9">
    <name type="scientific">Dinothrombium tinctorium</name>
    <dbReference type="NCBI Taxonomy" id="1965070"/>
    <lineage>
        <taxon>Eukaryota</taxon>
        <taxon>Metazoa</taxon>
        <taxon>Ecdysozoa</taxon>
        <taxon>Arthropoda</taxon>
        <taxon>Chelicerata</taxon>
        <taxon>Arachnida</taxon>
        <taxon>Acari</taxon>
        <taxon>Acariformes</taxon>
        <taxon>Trombidiformes</taxon>
        <taxon>Prostigmata</taxon>
        <taxon>Anystina</taxon>
        <taxon>Parasitengona</taxon>
        <taxon>Trombidioidea</taxon>
        <taxon>Trombidiidae</taxon>
        <taxon>Dinothrombium</taxon>
    </lineage>
</organism>
<dbReference type="GO" id="GO:0055085">
    <property type="term" value="P:transmembrane transport"/>
    <property type="evidence" value="ECO:0007669"/>
    <property type="project" value="InterPro"/>
</dbReference>
<sequence>MDPAGDDMQNYRIDRVAYNLPAFDKAFELIEGKSENLCDEVSKRFRITCTKHYWKRTIKKVLPITSWLPNYEIKKDLLADFIVGITVAIFQVPQSMGYCLIAHVPPVHGLYTAFFPALVYSFLGTSRHSAVGAFAIVSGVMTGNVVTQVMEENGVSLREIEESLETNIPFSTTATSTLSDVDISGISVERTQMISGIQPIEVANALSMWMGIYMIAFGVIRLGFISIYLSEQLISGFATAASLYVFTSQLRYLFGVHLPYNSGFFAIIQSYIDLVQHYKEINFATTLISIICCAILLFFKIYVNEKMRKAGINIPFPIELAVVIGGTLVSALMDLNNSYNVQIVGEIKKGLPSPVTPRAEVLMTTWSRSIPLAIVGYTITLTVGKLYGAKHGYDVSANQELVALGTTNIVSSCFGCLPSAASLPRSAVQEQAGGRTQLASLVNCGMMLIVLYFIGPLLEKLPNVCKLHFFSCNLTKSVVCSCFRNCSGFEEFTRTGERIQPLQKSIDVRCGNFYLKNELINDNYFYNAKAIWMISFLGVIILDVDYGLYCGVIFSLLVLIYKSSRPKAYLLGSVNNSDVYVPIKKYVSAKEIAGIKIYQFCGPLHFANVEYFKSHLFKKTEFTKKFVRKFLSKNRTSVIGKDGNSVEENEARTKYICYDNPIFNIENIYEKRSSSLNVYSNGYKYLIIDCSMISYCDAAGIRMLRKIIQEYEKREISVYLTCCISHVIRILERDRFFVEFSKDRVYISIHDAVLHIKSESRHRIGNETEKKVEISRGNSLSPTDGRLTSRRNN</sequence>
<evidence type="ECO:0000313" key="8">
    <source>
        <dbReference type="EMBL" id="RWS08745.1"/>
    </source>
</evidence>
<reference evidence="8 9" key="1">
    <citation type="journal article" date="2018" name="Gigascience">
        <title>Genomes of trombidid mites reveal novel predicted allergens and laterally-transferred genes associated with secondary metabolism.</title>
        <authorList>
            <person name="Dong X."/>
            <person name="Chaisiri K."/>
            <person name="Xia D."/>
            <person name="Armstrong S.D."/>
            <person name="Fang Y."/>
            <person name="Donnelly M.J."/>
            <person name="Kadowaki T."/>
            <person name="McGarry J.W."/>
            <person name="Darby A.C."/>
            <person name="Makepeace B.L."/>
        </authorList>
    </citation>
    <scope>NUCLEOTIDE SEQUENCE [LARGE SCALE GENOMIC DNA]</scope>
    <source>
        <strain evidence="8">UoL-WK</strain>
    </source>
</reference>
<dbReference type="PANTHER" id="PTHR11814">
    <property type="entry name" value="SULFATE TRANSPORTER"/>
    <property type="match status" value="1"/>
</dbReference>
<evidence type="ECO:0000256" key="5">
    <source>
        <dbReference type="SAM" id="MobiDB-lite"/>
    </source>
</evidence>
<evidence type="ECO:0000256" key="4">
    <source>
        <dbReference type="ARBA" id="ARBA00023136"/>
    </source>
</evidence>
<protein>
    <submittedName>
        <fullName evidence="8">Solute carrier family 26 member 6-like protein</fullName>
    </submittedName>
</protein>
<dbReference type="STRING" id="1965070.A0A3S3PFP8"/>
<evidence type="ECO:0000259" key="7">
    <source>
        <dbReference type="PROSITE" id="PS50801"/>
    </source>
</evidence>
<dbReference type="Gene3D" id="3.30.750.24">
    <property type="entry name" value="STAS domain"/>
    <property type="match status" value="1"/>
</dbReference>
<dbReference type="Pfam" id="PF01740">
    <property type="entry name" value="STAS"/>
    <property type="match status" value="1"/>
</dbReference>
<evidence type="ECO:0000256" key="6">
    <source>
        <dbReference type="SAM" id="Phobius"/>
    </source>
</evidence>
<feature type="transmembrane region" description="Helical" evidence="6">
    <location>
        <begin position="370"/>
        <end position="388"/>
    </location>
</feature>
<feature type="region of interest" description="Disordered" evidence="5">
    <location>
        <begin position="767"/>
        <end position="793"/>
    </location>
</feature>
<name>A0A3S3PFP8_9ACAR</name>
<feature type="transmembrane region" description="Helical" evidence="6">
    <location>
        <begin position="438"/>
        <end position="458"/>
    </location>
</feature>
<dbReference type="CDD" id="cd07042">
    <property type="entry name" value="STAS_SulP_like_sulfate_transporter"/>
    <property type="match status" value="1"/>
</dbReference>
<dbReference type="SUPFAM" id="SSF52091">
    <property type="entry name" value="SpoIIaa-like"/>
    <property type="match status" value="1"/>
</dbReference>
<dbReference type="AlphaFoldDB" id="A0A3S3PFP8"/>
<dbReference type="PROSITE" id="PS50801">
    <property type="entry name" value="STAS"/>
    <property type="match status" value="1"/>
</dbReference>
<feature type="domain" description="STAS" evidence="7">
    <location>
        <begin position="585"/>
        <end position="756"/>
    </location>
</feature>
<keyword evidence="2 6" id="KW-0812">Transmembrane</keyword>
<keyword evidence="9" id="KW-1185">Reference proteome</keyword>
<dbReference type="InterPro" id="IPR002645">
    <property type="entry name" value="STAS_dom"/>
</dbReference>
<dbReference type="EMBL" id="NCKU01002807">
    <property type="protein sequence ID" value="RWS08745.1"/>
    <property type="molecule type" value="Genomic_DNA"/>
</dbReference>
<evidence type="ECO:0000256" key="1">
    <source>
        <dbReference type="ARBA" id="ARBA00004141"/>
    </source>
</evidence>
<proteinExistence type="predicted"/>
<evidence type="ECO:0000256" key="3">
    <source>
        <dbReference type="ARBA" id="ARBA00022989"/>
    </source>
</evidence>
<feature type="transmembrane region" description="Helical" evidence="6">
    <location>
        <begin position="314"/>
        <end position="333"/>
    </location>
</feature>
<dbReference type="Pfam" id="PF00916">
    <property type="entry name" value="Sulfate_transp"/>
    <property type="match status" value="1"/>
</dbReference>
<keyword evidence="3 6" id="KW-1133">Transmembrane helix</keyword>
<dbReference type="InterPro" id="IPR011547">
    <property type="entry name" value="SLC26A/SulP_dom"/>
</dbReference>
<dbReference type="Proteomes" id="UP000285301">
    <property type="component" value="Unassembled WGS sequence"/>
</dbReference>
<feature type="transmembrane region" description="Helical" evidence="6">
    <location>
        <begin position="531"/>
        <end position="561"/>
    </location>
</feature>
<dbReference type="GO" id="GO:0016020">
    <property type="term" value="C:membrane"/>
    <property type="evidence" value="ECO:0007669"/>
    <property type="project" value="UniProtKB-SubCell"/>
</dbReference>
<gene>
    <name evidence="8" type="ORF">B4U79_11473</name>
</gene>
<comment type="caution">
    <text evidence="8">The sequence shown here is derived from an EMBL/GenBank/DDBJ whole genome shotgun (WGS) entry which is preliminary data.</text>
</comment>
<dbReference type="InterPro" id="IPR001902">
    <property type="entry name" value="SLC26A/SulP_fam"/>
</dbReference>
<accession>A0A3S3PFP8</accession>
<feature type="transmembrane region" description="Helical" evidence="6">
    <location>
        <begin position="283"/>
        <end position="302"/>
    </location>
</feature>
<keyword evidence="4 6" id="KW-0472">Membrane</keyword>
<comment type="subcellular location">
    <subcellularLocation>
        <location evidence="1">Membrane</location>
        <topology evidence="1">Multi-pass membrane protein</topology>
    </subcellularLocation>
</comment>
<feature type="transmembrane region" description="Helical" evidence="6">
    <location>
        <begin position="208"/>
        <end position="229"/>
    </location>
</feature>
<evidence type="ECO:0000313" key="9">
    <source>
        <dbReference type="Proteomes" id="UP000285301"/>
    </source>
</evidence>
<evidence type="ECO:0000256" key="2">
    <source>
        <dbReference type="ARBA" id="ARBA00022692"/>
    </source>
</evidence>
<dbReference type="InterPro" id="IPR036513">
    <property type="entry name" value="STAS_dom_sf"/>
</dbReference>